<dbReference type="PROSITE" id="PS51371">
    <property type="entry name" value="CBS"/>
    <property type="match status" value="2"/>
</dbReference>
<sequence length="158" mass="17562">MTLQLTNQEVMSRAFDTIRAEASLKEAYQALKKNLEGPPHAPGLVVVEQKNTYAGVLTMDDFMTELAKLHRSACDKPGRPQWLEAFFGHCGILGTRKVAEIMSGKRLSVPMSGRFDQSCELILNKKLPLLAVVDENARPAGIITRRKVLEALAPRLFQ</sequence>
<accession>A0A7V6A138</accession>
<reference evidence="3" key="1">
    <citation type="journal article" date="2020" name="mSystems">
        <title>Genome- and Community-Level Interaction Insights into Carbon Utilization and Element Cycling Functions of Hydrothermarchaeota in Hydrothermal Sediment.</title>
        <authorList>
            <person name="Zhou Z."/>
            <person name="Liu Y."/>
            <person name="Xu W."/>
            <person name="Pan J."/>
            <person name="Luo Z.H."/>
            <person name="Li M."/>
        </authorList>
    </citation>
    <scope>NUCLEOTIDE SEQUENCE [LARGE SCALE GENOMIC DNA]</scope>
    <source>
        <strain evidence="3">SpSt-767</strain>
    </source>
</reference>
<evidence type="ECO:0000259" key="2">
    <source>
        <dbReference type="PROSITE" id="PS51371"/>
    </source>
</evidence>
<evidence type="ECO:0000256" key="1">
    <source>
        <dbReference type="PROSITE-ProRule" id="PRU00703"/>
    </source>
</evidence>
<comment type="caution">
    <text evidence="3">The sequence shown here is derived from an EMBL/GenBank/DDBJ whole genome shotgun (WGS) entry which is preliminary data.</text>
</comment>
<name>A0A7V6A138_9BACT</name>
<dbReference type="Pfam" id="PF00571">
    <property type="entry name" value="CBS"/>
    <property type="match status" value="2"/>
</dbReference>
<dbReference type="InterPro" id="IPR000644">
    <property type="entry name" value="CBS_dom"/>
</dbReference>
<dbReference type="InterPro" id="IPR046342">
    <property type="entry name" value="CBS_dom_sf"/>
</dbReference>
<dbReference type="SUPFAM" id="SSF54631">
    <property type="entry name" value="CBS-domain pair"/>
    <property type="match status" value="1"/>
</dbReference>
<protein>
    <submittedName>
        <fullName evidence="3">CBS domain-containing protein</fullName>
    </submittedName>
</protein>
<evidence type="ECO:0000313" key="3">
    <source>
        <dbReference type="EMBL" id="HHS28210.1"/>
    </source>
</evidence>
<gene>
    <name evidence="3" type="ORF">ENV52_00710</name>
</gene>
<feature type="domain" description="CBS" evidence="2">
    <location>
        <begin position="11"/>
        <end position="72"/>
    </location>
</feature>
<dbReference type="Gene3D" id="3.10.580.10">
    <property type="entry name" value="CBS-domain"/>
    <property type="match status" value="1"/>
</dbReference>
<dbReference type="AlphaFoldDB" id="A0A7V6A138"/>
<feature type="domain" description="CBS" evidence="2">
    <location>
        <begin position="102"/>
        <end position="158"/>
    </location>
</feature>
<dbReference type="CDD" id="cd02205">
    <property type="entry name" value="CBS_pair_SF"/>
    <property type="match status" value="1"/>
</dbReference>
<organism evidence="3">
    <name type="scientific">Desulfobacca acetoxidans</name>
    <dbReference type="NCBI Taxonomy" id="60893"/>
    <lineage>
        <taxon>Bacteria</taxon>
        <taxon>Pseudomonadati</taxon>
        <taxon>Thermodesulfobacteriota</taxon>
        <taxon>Desulfobaccia</taxon>
        <taxon>Desulfobaccales</taxon>
        <taxon>Desulfobaccaceae</taxon>
        <taxon>Desulfobacca</taxon>
    </lineage>
</organism>
<keyword evidence="1" id="KW-0129">CBS domain</keyword>
<proteinExistence type="predicted"/>
<dbReference type="EMBL" id="DTGR01000014">
    <property type="protein sequence ID" value="HHS28210.1"/>
    <property type="molecule type" value="Genomic_DNA"/>
</dbReference>